<evidence type="ECO:0000256" key="9">
    <source>
        <dbReference type="SAM" id="Phobius"/>
    </source>
</evidence>
<comment type="subcellular location">
    <subcellularLocation>
        <location evidence="1 8">Cell membrane</location>
        <topology evidence="1 8">Multi-pass membrane protein</topology>
    </subcellularLocation>
</comment>
<dbReference type="InterPro" id="IPR006043">
    <property type="entry name" value="NCS2"/>
</dbReference>
<evidence type="ECO:0000256" key="5">
    <source>
        <dbReference type="ARBA" id="ARBA00022692"/>
    </source>
</evidence>
<feature type="transmembrane region" description="Helical" evidence="9">
    <location>
        <begin position="85"/>
        <end position="117"/>
    </location>
</feature>
<reference evidence="10 11" key="1">
    <citation type="submission" date="2020-04" db="EMBL/GenBank/DDBJ databases">
        <authorList>
            <person name="Hitch T.C.A."/>
            <person name="Wylensek D."/>
            <person name="Clavel T."/>
        </authorList>
    </citation>
    <scope>NUCLEOTIDE SEQUENCE [LARGE SCALE GENOMIC DNA]</scope>
    <source>
        <strain evidence="10 11">WB01_D5_05</strain>
    </source>
</reference>
<organism evidence="10 11">
    <name type="scientific">Aneurinibacillus aneurinilyticus</name>
    <name type="common">Bacillus aneurinolyticus</name>
    <dbReference type="NCBI Taxonomy" id="1391"/>
    <lineage>
        <taxon>Bacteria</taxon>
        <taxon>Bacillati</taxon>
        <taxon>Bacillota</taxon>
        <taxon>Bacilli</taxon>
        <taxon>Bacillales</taxon>
        <taxon>Paenibacillaceae</taxon>
        <taxon>Aneurinibacillus group</taxon>
        <taxon>Aneurinibacillus</taxon>
    </lineage>
</organism>
<dbReference type="EMBL" id="JABAGO010000011">
    <property type="protein sequence ID" value="NME98220.1"/>
    <property type="molecule type" value="Genomic_DNA"/>
</dbReference>
<feature type="transmembrane region" description="Helical" evidence="9">
    <location>
        <begin position="214"/>
        <end position="234"/>
    </location>
</feature>
<dbReference type="PIRSF" id="PIRSF005353">
    <property type="entry name" value="PbuG"/>
    <property type="match status" value="1"/>
</dbReference>
<dbReference type="GO" id="GO:0005345">
    <property type="term" value="F:purine nucleobase transmembrane transporter activity"/>
    <property type="evidence" value="ECO:0007669"/>
    <property type="project" value="TreeGrafter"/>
</dbReference>
<dbReference type="PANTHER" id="PTHR43337">
    <property type="entry name" value="XANTHINE/URACIL PERMEASE C887.17-RELATED"/>
    <property type="match status" value="1"/>
</dbReference>
<feature type="transmembrane region" description="Helical" evidence="9">
    <location>
        <begin position="436"/>
        <end position="453"/>
    </location>
</feature>
<proteinExistence type="inferred from homology"/>
<dbReference type="Pfam" id="PF00860">
    <property type="entry name" value="Xan_ur_permease"/>
    <property type="match status" value="1"/>
</dbReference>
<feature type="transmembrane region" description="Helical" evidence="9">
    <location>
        <begin position="391"/>
        <end position="424"/>
    </location>
</feature>
<evidence type="ECO:0000256" key="2">
    <source>
        <dbReference type="ARBA" id="ARBA00005697"/>
    </source>
</evidence>
<comment type="caution">
    <text evidence="10">The sequence shown here is derived from an EMBL/GenBank/DDBJ whole genome shotgun (WGS) entry which is preliminary data.</text>
</comment>
<dbReference type="RefSeq" id="WP_021622179.1">
    <property type="nucleotide sequence ID" value="NZ_CABKST010000163.1"/>
</dbReference>
<evidence type="ECO:0000256" key="4">
    <source>
        <dbReference type="ARBA" id="ARBA00022475"/>
    </source>
</evidence>
<keyword evidence="7 8" id="KW-0472">Membrane</keyword>
<keyword evidence="5 8" id="KW-0812">Transmembrane</keyword>
<dbReference type="GO" id="GO:0005886">
    <property type="term" value="C:plasma membrane"/>
    <property type="evidence" value="ECO:0007669"/>
    <property type="project" value="UniProtKB-SubCell"/>
</dbReference>
<feature type="transmembrane region" description="Helical" evidence="9">
    <location>
        <begin position="303"/>
        <end position="326"/>
    </location>
</feature>
<dbReference type="OrthoDB" id="9808458at2"/>
<evidence type="ECO:0000256" key="7">
    <source>
        <dbReference type="ARBA" id="ARBA00023136"/>
    </source>
</evidence>
<keyword evidence="4 8" id="KW-1003">Cell membrane</keyword>
<keyword evidence="6 8" id="KW-1133">Transmembrane helix</keyword>
<feature type="transmembrane region" description="Helical" evidence="9">
    <location>
        <begin position="346"/>
        <end position="379"/>
    </location>
</feature>
<feature type="transmembrane region" description="Helical" evidence="9">
    <location>
        <begin position="190"/>
        <end position="207"/>
    </location>
</feature>
<gene>
    <name evidence="10" type="ORF">HF838_08100</name>
</gene>
<dbReference type="PANTHER" id="PTHR43337:SF1">
    <property type="entry name" value="XANTHINE_URACIL PERMEASE C887.17-RELATED"/>
    <property type="match status" value="1"/>
</dbReference>
<feature type="transmembrane region" description="Helical" evidence="9">
    <location>
        <begin position="254"/>
        <end position="275"/>
    </location>
</feature>
<dbReference type="AlphaFoldDB" id="A0A848CY90"/>
<evidence type="ECO:0000256" key="6">
    <source>
        <dbReference type="ARBA" id="ARBA00022989"/>
    </source>
</evidence>
<evidence type="ECO:0000256" key="3">
    <source>
        <dbReference type="ARBA" id="ARBA00022448"/>
    </source>
</evidence>
<evidence type="ECO:0000256" key="8">
    <source>
        <dbReference type="PIRNR" id="PIRNR005353"/>
    </source>
</evidence>
<protein>
    <submittedName>
        <fullName evidence="10">NCS2 family permease</fullName>
    </submittedName>
</protein>
<comment type="similarity">
    <text evidence="2 8">Belongs to the nucleobase:cation symporter-2 (NCS2) (TC 2.A.40) family. Azg-like subfamily.</text>
</comment>
<feature type="transmembrane region" description="Helical" evidence="9">
    <location>
        <begin position="138"/>
        <end position="162"/>
    </location>
</feature>
<dbReference type="GeneID" id="92839694"/>
<dbReference type="Proteomes" id="UP000561326">
    <property type="component" value="Unassembled WGS sequence"/>
</dbReference>
<name>A0A848CY90_ANEAE</name>
<keyword evidence="3 8" id="KW-0813">Transport</keyword>
<dbReference type="InterPro" id="IPR045018">
    <property type="entry name" value="Azg-like"/>
</dbReference>
<evidence type="ECO:0000256" key="1">
    <source>
        <dbReference type="ARBA" id="ARBA00004651"/>
    </source>
</evidence>
<sequence length="458" mass="48124">MDKFFRLKENNTNVRTEIIAGLTTFIAMAYILIVNPLTLTAGGATGMDFNAVFVATALGAGLVTIMMGLFVNYPIALAPGMGLNAYFAAVVMSSGGAITWQIALASVFISGIIFFILTITKVRQMLLDAVPDSLRAAITVGIGLFITIIGFKTSGLLTGFYIGQEGAKPFTEMTASDWLLQLGNFVEHKAILLTIIGLLITSILMVMRVQAAILIGIIITTLIGIPMGVTNLGSLQNAQWIPNFSSVAIGQLDFAGALNAGLLTIVFTFTFVELFDTFGTLTGTAAKAGLLDKPDAKQKIGRAMLVDAGGVSLGAMLGTSTITAFVESAAGVGQGGRTGLTSVTTGILFILALFLAPLALIVPAAATAPALIVVGVLMMGAVRGVEWDDMVYAIPSFFTIVFMPLTNSIANGISFGIVFYVVLASANNLVGGKNKIHWLMWVLAVLIIARFLFIDINA</sequence>
<feature type="transmembrane region" description="Helical" evidence="9">
    <location>
        <begin position="51"/>
        <end position="73"/>
    </location>
</feature>
<evidence type="ECO:0000313" key="10">
    <source>
        <dbReference type="EMBL" id="NME98220.1"/>
    </source>
</evidence>
<accession>A0A848CY90</accession>
<feature type="transmembrane region" description="Helical" evidence="9">
    <location>
        <begin position="18"/>
        <end position="39"/>
    </location>
</feature>
<evidence type="ECO:0000313" key="11">
    <source>
        <dbReference type="Proteomes" id="UP000561326"/>
    </source>
</evidence>
<dbReference type="InterPro" id="IPR026033">
    <property type="entry name" value="Azg-like_bact_archaea"/>
</dbReference>